<reference evidence="1" key="1">
    <citation type="submission" date="2021-04" db="EMBL/GenBank/DDBJ databases">
        <title>Draft Genome Sequence of Pandoravirus japonicus, Isolated from the Sabaishi River of Niigata, Japan.</title>
        <authorList>
            <person name="Hosokawa N."/>
            <person name="Takahashi H."/>
            <person name="Aoki K."/>
            <person name="Takemura M."/>
        </authorList>
    </citation>
    <scope>NUCLEOTIDE SEQUENCE</scope>
</reference>
<sequence>MWAGASAAGAPTLSPCLAPVPEAPMDADLVERLVLDVLAGDGTAHIASAVAMLCGPHAGTRAKATADRIIGLLGYEDDTRRAAAVLCEASGPATMACFHSRAPGEWAQRYPDVGRHASALAAAVAAACGGMPTLLNVAEALRASRRARRCALYGLYSVDAAATGSKPLPFGALDLAGLEAWARGRQRSGPFVPALALGTVPADDADRILPVVLDAVPLPRMSHNEMVAAIFVVGSADTLYAHAPKGLPAEADAMRKVNEVLTHSLILAMVATESAPDASLTVITAEVDIFAAYPGTRVAIGRHVRDIATSASADVGVLLALP</sequence>
<proteinExistence type="predicted"/>
<evidence type="ECO:0000313" key="1">
    <source>
        <dbReference type="EMBL" id="BCU03797.1"/>
    </source>
</evidence>
<name>A0A811BRM8_9VIRU</name>
<protein>
    <submittedName>
        <fullName evidence="1">Uncharacterized protein</fullName>
    </submittedName>
</protein>
<dbReference type="EMBL" id="LC625835">
    <property type="protein sequence ID" value="BCU03797.1"/>
    <property type="molecule type" value="Genomic_DNA"/>
</dbReference>
<evidence type="ECO:0000313" key="2">
    <source>
        <dbReference type="Proteomes" id="UP001253637"/>
    </source>
</evidence>
<dbReference type="Proteomes" id="UP001253637">
    <property type="component" value="Segment"/>
</dbReference>
<organism evidence="1 2">
    <name type="scientific">Pandoravirus japonicus</name>
    <dbReference type="NCBI Taxonomy" id="2823154"/>
    <lineage>
        <taxon>Viruses</taxon>
        <taxon>Pandoravirus</taxon>
    </lineage>
</organism>
<accession>A0A811BRM8</accession>